<evidence type="ECO:0000313" key="4">
    <source>
        <dbReference type="EMBL" id="GAA0553147.1"/>
    </source>
</evidence>
<dbReference type="InterPro" id="IPR035919">
    <property type="entry name" value="EAL_sf"/>
</dbReference>
<dbReference type="Gene3D" id="3.30.70.270">
    <property type="match status" value="1"/>
</dbReference>
<dbReference type="Pfam" id="PF00563">
    <property type="entry name" value="EAL"/>
    <property type="match status" value="1"/>
</dbReference>
<dbReference type="CDD" id="cd01948">
    <property type="entry name" value="EAL"/>
    <property type="match status" value="1"/>
</dbReference>
<dbReference type="RefSeq" id="WP_226767102.1">
    <property type="nucleotide sequence ID" value="NZ_BAAAEO010000003.1"/>
</dbReference>
<accession>A0ABP3NYF0</accession>
<feature type="modified residue" description="4-aspartylphosphate" evidence="1">
    <location>
        <position position="53"/>
    </location>
</feature>
<dbReference type="Gene3D" id="3.20.20.450">
    <property type="entry name" value="EAL domain"/>
    <property type="match status" value="1"/>
</dbReference>
<dbReference type="SMART" id="SM00052">
    <property type="entry name" value="EAL"/>
    <property type="match status" value="1"/>
</dbReference>
<feature type="domain" description="EAL" evidence="3">
    <location>
        <begin position="398"/>
        <end position="652"/>
    </location>
</feature>
<organism evidence="4 5">
    <name type="scientific">Rheinheimera aquimaris</name>
    <dbReference type="NCBI Taxonomy" id="412437"/>
    <lineage>
        <taxon>Bacteria</taxon>
        <taxon>Pseudomonadati</taxon>
        <taxon>Pseudomonadota</taxon>
        <taxon>Gammaproteobacteria</taxon>
        <taxon>Chromatiales</taxon>
        <taxon>Chromatiaceae</taxon>
        <taxon>Rheinheimera</taxon>
    </lineage>
</organism>
<dbReference type="Pfam" id="PF00072">
    <property type="entry name" value="Response_reg"/>
    <property type="match status" value="1"/>
</dbReference>
<evidence type="ECO:0000313" key="5">
    <source>
        <dbReference type="Proteomes" id="UP001501169"/>
    </source>
</evidence>
<dbReference type="Pfam" id="PF00990">
    <property type="entry name" value="GGDEF"/>
    <property type="match status" value="1"/>
</dbReference>
<keyword evidence="1" id="KW-0597">Phosphoprotein</keyword>
<dbReference type="SMART" id="SM00448">
    <property type="entry name" value="REC"/>
    <property type="match status" value="1"/>
</dbReference>
<dbReference type="InterPro" id="IPR029787">
    <property type="entry name" value="Nucleotide_cyclase"/>
</dbReference>
<evidence type="ECO:0000259" key="2">
    <source>
        <dbReference type="PROSITE" id="PS50110"/>
    </source>
</evidence>
<dbReference type="CDD" id="cd17569">
    <property type="entry name" value="REC_HupR-like"/>
    <property type="match status" value="1"/>
</dbReference>
<dbReference type="EMBL" id="BAAAEO010000003">
    <property type="protein sequence ID" value="GAA0553147.1"/>
    <property type="molecule type" value="Genomic_DNA"/>
</dbReference>
<dbReference type="PANTHER" id="PTHR33121:SF79">
    <property type="entry name" value="CYCLIC DI-GMP PHOSPHODIESTERASE PDED-RELATED"/>
    <property type="match status" value="1"/>
</dbReference>
<proteinExistence type="predicted"/>
<gene>
    <name evidence="4" type="ORF">GCM10009098_21070</name>
</gene>
<dbReference type="Proteomes" id="UP001501169">
    <property type="component" value="Unassembled WGS sequence"/>
</dbReference>
<dbReference type="InterPro" id="IPR001789">
    <property type="entry name" value="Sig_transdc_resp-reg_receiver"/>
</dbReference>
<dbReference type="InterPro" id="IPR000160">
    <property type="entry name" value="GGDEF_dom"/>
</dbReference>
<keyword evidence="5" id="KW-1185">Reference proteome</keyword>
<dbReference type="InterPro" id="IPR001633">
    <property type="entry name" value="EAL_dom"/>
</dbReference>
<dbReference type="SUPFAM" id="SSF55073">
    <property type="entry name" value="Nucleotide cyclase"/>
    <property type="match status" value="1"/>
</dbReference>
<dbReference type="SUPFAM" id="SSF141868">
    <property type="entry name" value="EAL domain-like"/>
    <property type="match status" value="1"/>
</dbReference>
<protein>
    <submittedName>
        <fullName evidence="4">EAL domain-containing protein</fullName>
    </submittedName>
</protein>
<dbReference type="PANTHER" id="PTHR33121">
    <property type="entry name" value="CYCLIC DI-GMP PHOSPHODIESTERASE PDEF"/>
    <property type="match status" value="1"/>
</dbReference>
<dbReference type="InterPro" id="IPR011006">
    <property type="entry name" value="CheY-like_superfamily"/>
</dbReference>
<reference evidence="5" key="1">
    <citation type="journal article" date="2019" name="Int. J. Syst. Evol. Microbiol.">
        <title>The Global Catalogue of Microorganisms (GCM) 10K type strain sequencing project: providing services to taxonomists for standard genome sequencing and annotation.</title>
        <authorList>
            <consortium name="The Broad Institute Genomics Platform"/>
            <consortium name="The Broad Institute Genome Sequencing Center for Infectious Disease"/>
            <person name="Wu L."/>
            <person name="Ma J."/>
        </authorList>
    </citation>
    <scope>NUCLEOTIDE SEQUENCE [LARGE SCALE GENOMIC DNA]</scope>
    <source>
        <strain evidence="5">JCM 14331</strain>
    </source>
</reference>
<name>A0ABP3NYF0_9GAMM</name>
<dbReference type="SUPFAM" id="SSF52172">
    <property type="entry name" value="CheY-like"/>
    <property type="match status" value="1"/>
</dbReference>
<evidence type="ECO:0000256" key="1">
    <source>
        <dbReference type="PROSITE-ProRule" id="PRU00169"/>
    </source>
</evidence>
<dbReference type="PROSITE" id="PS50883">
    <property type="entry name" value="EAL"/>
    <property type="match status" value="1"/>
</dbReference>
<dbReference type="Gene3D" id="3.40.50.2300">
    <property type="match status" value="1"/>
</dbReference>
<evidence type="ECO:0000259" key="3">
    <source>
        <dbReference type="PROSITE" id="PS50883"/>
    </source>
</evidence>
<feature type="domain" description="Response regulatory" evidence="2">
    <location>
        <begin position="4"/>
        <end position="119"/>
    </location>
</feature>
<dbReference type="PROSITE" id="PS50110">
    <property type="entry name" value="RESPONSE_REGULATORY"/>
    <property type="match status" value="1"/>
</dbReference>
<dbReference type="InterPro" id="IPR043128">
    <property type="entry name" value="Rev_trsase/Diguanyl_cyclase"/>
</dbReference>
<comment type="caution">
    <text evidence="4">The sequence shown here is derived from an EMBL/GenBank/DDBJ whole genome shotgun (WGS) entry which is preliminary data.</text>
</comment>
<dbReference type="InterPro" id="IPR050706">
    <property type="entry name" value="Cyclic-di-GMP_PDE-like"/>
</dbReference>
<sequence>MERSLLIVDDEVGVLNALSRLLIRNGYTIKTANSAEKALAILKTYACKVILTDFRMPDNDGAALLALVRRQYPDIVALVISGYADFSSVRTLLNAGTAFKFLEKPWREDELLAEIELAFQHYEQHYFQKQTQKMMFDSTDAFIELSSSGQILCANPHAKKLLGRAEDINGKFLSDFVEAHDKEKVAVVSYMNGDSVPLTLWNSIELEVSCQLEGPTGVVLLLEPVAVGALINTIFDLPTLLDYRQLVSLIERQIEARSSVTLVALKVRSFDMWSSILGYNEAECALELVAEQLLTAVNKVGSLAFLANEQFVMCFPNLCSEMQVIKQISEILDYVRQHCNMAKRVVDFAVNYCLMPEDGNEPRAILNNLLLGNVMIAESSVRMFIRYDRQAVERKRYQLSLSQALHHVIRDKQLFLCYQPKFDLLKNSVSGGEALLRWRHPDFGMVSPSLFIPLAEQHGQIIDIGYWVLRNVFKTLSAWRDQGLNVGKMAINISGRQLMEQNFLHWVEHNITQTGVLPEQLEFELTETFLLDNFDDCIAKLKALAELGISIAIDDFGTGYSSLSYLYKLPVNVLKVDRSMVTDLDCNISTQSVLANVIRLAHDLHLEVVVEGVETTAQLDIVNRMGADLIQGYYISKPLSEQNYVKFLSQPNIGLTLVNQGAENV</sequence>